<dbReference type="Pfam" id="PF15937">
    <property type="entry name" value="PrlF_antitoxin"/>
    <property type="match status" value="1"/>
</dbReference>
<accession>A0A219B6S6</accession>
<dbReference type="GO" id="GO:0003700">
    <property type="term" value="F:DNA-binding transcription factor activity"/>
    <property type="evidence" value="ECO:0007669"/>
    <property type="project" value="InterPro"/>
</dbReference>
<evidence type="ECO:0000259" key="2">
    <source>
        <dbReference type="PROSITE" id="PS51740"/>
    </source>
</evidence>
<dbReference type="SMART" id="SM00966">
    <property type="entry name" value="SpoVT_AbrB"/>
    <property type="match status" value="1"/>
</dbReference>
<organism evidence="3 4">
    <name type="scientific">Pacificimonas flava</name>
    <dbReference type="NCBI Taxonomy" id="1234595"/>
    <lineage>
        <taxon>Bacteria</taxon>
        <taxon>Pseudomonadati</taxon>
        <taxon>Pseudomonadota</taxon>
        <taxon>Alphaproteobacteria</taxon>
        <taxon>Sphingomonadales</taxon>
        <taxon>Sphingosinicellaceae</taxon>
        <taxon>Pacificimonas</taxon>
    </lineage>
</organism>
<dbReference type="InterPro" id="IPR037914">
    <property type="entry name" value="SpoVT-AbrB_sf"/>
</dbReference>
<name>A0A219B6S6_9SPHN</name>
<dbReference type="EMBL" id="NFZT01000001">
    <property type="protein sequence ID" value="OWV34070.1"/>
    <property type="molecule type" value="Genomic_DNA"/>
</dbReference>
<proteinExistence type="predicted"/>
<protein>
    <submittedName>
        <fullName evidence="3">Transcriptional regulator</fullName>
    </submittedName>
</protein>
<sequence>MILGKLTSKAQTTIPAAVRRALDLQPGDLIAYRIEAGQVVMTKAEDTGEDDTLSLFAEWSDEADRAYDAL</sequence>
<evidence type="ECO:0000313" key="3">
    <source>
        <dbReference type="EMBL" id="OWV34070.1"/>
    </source>
</evidence>
<dbReference type="InterPro" id="IPR007159">
    <property type="entry name" value="SpoVT-AbrB_dom"/>
</dbReference>
<dbReference type="GO" id="GO:0003677">
    <property type="term" value="F:DNA binding"/>
    <property type="evidence" value="ECO:0007669"/>
    <property type="project" value="UniProtKB-UniRule"/>
</dbReference>
<dbReference type="AlphaFoldDB" id="A0A219B6S6"/>
<keyword evidence="4" id="KW-1185">Reference proteome</keyword>
<keyword evidence="1" id="KW-0238">DNA-binding</keyword>
<reference evidence="4" key="1">
    <citation type="submission" date="2017-05" db="EMBL/GenBank/DDBJ databases">
        <authorList>
            <person name="Lin X."/>
        </authorList>
    </citation>
    <scope>NUCLEOTIDE SEQUENCE [LARGE SCALE GENOMIC DNA]</scope>
    <source>
        <strain evidence="4">JLT2012</strain>
    </source>
</reference>
<evidence type="ECO:0000256" key="1">
    <source>
        <dbReference type="PROSITE-ProRule" id="PRU01076"/>
    </source>
</evidence>
<feature type="domain" description="SpoVT-AbrB" evidence="2">
    <location>
        <begin position="1"/>
        <end position="46"/>
    </location>
</feature>
<dbReference type="GO" id="GO:0001558">
    <property type="term" value="P:regulation of cell growth"/>
    <property type="evidence" value="ECO:0007669"/>
    <property type="project" value="InterPro"/>
</dbReference>
<dbReference type="GO" id="GO:0097351">
    <property type="term" value="F:toxin sequestering activity"/>
    <property type="evidence" value="ECO:0007669"/>
    <property type="project" value="InterPro"/>
</dbReference>
<dbReference type="OrthoDB" id="9809003at2"/>
<comment type="caution">
    <text evidence="3">The sequence shown here is derived from an EMBL/GenBank/DDBJ whole genome shotgun (WGS) entry which is preliminary data.</text>
</comment>
<dbReference type="Gene3D" id="2.10.260.10">
    <property type="match status" value="1"/>
</dbReference>
<dbReference type="PROSITE" id="PS51740">
    <property type="entry name" value="SPOVT_ABRB"/>
    <property type="match status" value="1"/>
</dbReference>
<dbReference type="InterPro" id="IPR031848">
    <property type="entry name" value="PrlF_antitoxin"/>
</dbReference>
<dbReference type="SUPFAM" id="SSF89447">
    <property type="entry name" value="AbrB/MazE/MraZ-like"/>
    <property type="match status" value="1"/>
</dbReference>
<dbReference type="Proteomes" id="UP000198462">
    <property type="component" value="Unassembled WGS sequence"/>
</dbReference>
<gene>
    <name evidence="3" type="ORF">B5C34_11770</name>
</gene>
<dbReference type="RefSeq" id="WP_088712768.1">
    <property type="nucleotide sequence ID" value="NZ_NFZT01000001.1"/>
</dbReference>
<evidence type="ECO:0000313" key="4">
    <source>
        <dbReference type="Proteomes" id="UP000198462"/>
    </source>
</evidence>